<comment type="caution">
    <text evidence="14">The sequence shown here is derived from an EMBL/GenBank/DDBJ whole genome shotgun (WGS) entry which is preliminary data.</text>
</comment>
<keyword evidence="6 12" id="KW-0686">Riboflavin biosynthesis</keyword>
<dbReference type="InterPro" id="IPR016193">
    <property type="entry name" value="Cytidine_deaminase-like"/>
</dbReference>
<evidence type="ECO:0000256" key="6">
    <source>
        <dbReference type="ARBA" id="ARBA00022619"/>
    </source>
</evidence>
<evidence type="ECO:0000313" key="14">
    <source>
        <dbReference type="EMBL" id="GAA4438074.1"/>
    </source>
</evidence>
<comment type="pathway">
    <text evidence="2 12">Cofactor biosynthesis; riboflavin biosynthesis; 5-amino-6-(D-ribitylamino)uracil from GTP: step 2/4.</text>
</comment>
<dbReference type="InterPro" id="IPR002734">
    <property type="entry name" value="RibDG_C"/>
</dbReference>
<dbReference type="PANTHER" id="PTHR38011:SF7">
    <property type="entry name" value="2,5-DIAMINO-6-RIBOSYLAMINO-4(3H)-PYRIMIDINONE 5'-PHOSPHATE REDUCTASE"/>
    <property type="match status" value="1"/>
</dbReference>
<dbReference type="PANTHER" id="PTHR38011">
    <property type="entry name" value="DIHYDROFOLATE REDUCTASE FAMILY PROTEIN (AFU_ORTHOLOGUE AFUA_8G06820)"/>
    <property type="match status" value="1"/>
</dbReference>
<name>A0ABP8LXG7_9BACT</name>
<dbReference type="InterPro" id="IPR002125">
    <property type="entry name" value="CMP_dCMP_dom"/>
</dbReference>
<keyword evidence="10 12" id="KW-0560">Oxidoreductase</keyword>
<comment type="similarity">
    <text evidence="5 12">In the C-terminal section; belongs to the HTP reductase family.</text>
</comment>
<dbReference type="EC" id="3.5.4.26" evidence="12"/>
<keyword evidence="15" id="KW-1185">Reference proteome</keyword>
<evidence type="ECO:0000256" key="9">
    <source>
        <dbReference type="ARBA" id="ARBA00022857"/>
    </source>
</evidence>
<dbReference type="InterPro" id="IPR016192">
    <property type="entry name" value="APOBEC/CMP_deaminase_Zn-bd"/>
</dbReference>
<comment type="catalytic activity">
    <reaction evidence="12">
        <text>2,5-diamino-6-hydroxy-4-(5-phosphoribosylamino)-pyrimidine + H2O + H(+) = 5-amino-6-(5-phospho-D-ribosylamino)uracil + NH4(+)</text>
        <dbReference type="Rhea" id="RHEA:21868"/>
        <dbReference type="ChEBI" id="CHEBI:15377"/>
        <dbReference type="ChEBI" id="CHEBI:15378"/>
        <dbReference type="ChEBI" id="CHEBI:28938"/>
        <dbReference type="ChEBI" id="CHEBI:58453"/>
        <dbReference type="ChEBI" id="CHEBI:58614"/>
        <dbReference type="EC" id="3.5.4.26"/>
    </reaction>
</comment>
<sequence length="353" mass="38737">MQRALQLAGLGRGTVSPNPMVGCVIVANNRIIGEGWHRNYGKAHAEVEAVRNAMARGYSEELAGATAYVTLEPCSHYGKTPPCADLLISKRVGAVVVANEDPNPLVSGRGMARLRDAGIEVVSGVRAEEGALLNRRFFSGIERARPYVILKWAQTRDGYLALPGERTKISNPSVDVIVHKWRAEEDAILVGRQTVQTDNPRLNLRHWAGVNPVRIVLDTNLTTARPGCFVFDGSQPTFFVNRGRESLPEGVFNRYAERPETGFPVFYLSCADGTRSLADVLGKFYHLGVASILVEGGGGVLASFLEEGLWDEIRMIQCDKILGRGVKAPLPEGTMTHYEQVQDNTIFYFISPK</sequence>
<dbReference type="SUPFAM" id="SSF53597">
    <property type="entry name" value="Dihydrofolate reductase-like"/>
    <property type="match status" value="1"/>
</dbReference>
<dbReference type="PROSITE" id="PS51747">
    <property type="entry name" value="CYT_DCMP_DEAMINASES_2"/>
    <property type="match status" value="1"/>
</dbReference>
<evidence type="ECO:0000256" key="2">
    <source>
        <dbReference type="ARBA" id="ARBA00004882"/>
    </source>
</evidence>
<dbReference type="PROSITE" id="PS00903">
    <property type="entry name" value="CYT_DCMP_DEAMINASES_1"/>
    <property type="match status" value="1"/>
</dbReference>
<keyword evidence="12" id="KW-0378">Hydrolase</keyword>
<evidence type="ECO:0000256" key="5">
    <source>
        <dbReference type="ARBA" id="ARBA00007417"/>
    </source>
</evidence>
<evidence type="ECO:0000259" key="13">
    <source>
        <dbReference type="PROSITE" id="PS51747"/>
    </source>
</evidence>
<protein>
    <recommendedName>
        <fullName evidence="12">Riboflavin biosynthesis protein RibD</fullName>
    </recommendedName>
    <domain>
        <recommendedName>
            <fullName evidence="12">Diaminohydroxyphosphoribosylaminopyrimidine deaminase</fullName>
            <shortName evidence="12">DRAP deaminase</shortName>
            <ecNumber evidence="12">3.5.4.26</ecNumber>
        </recommendedName>
        <alternativeName>
            <fullName evidence="12">Riboflavin-specific deaminase</fullName>
        </alternativeName>
    </domain>
    <domain>
        <recommendedName>
            <fullName evidence="12">5-amino-6-(5-phosphoribosylamino)uracil reductase</fullName>
            <ecNumber evidence="12">1.1.1.193</ecNumber>
        </recommendedName>
        <alternativeName>
            <fullName evidence="12">HTP reductase</fullName>
        </alternativeName>
    </domain>
</protein>
<evidence type="ECO:0000256" key="11">
    <source>
        <dbReference type="ARBA" id="ARBA00023268"/>
    </source>
</evidence>
<feature type="domain" description="CMP/dCMP-type deaminase" evidence="13">
    <location>
        <begin position="1"/>
        <end position="122"/>
    </location>
</feature>
<comment type="cofactor">
    <cofactor evidence="12">
        <name>Zn(2+)</name>
        <dbReference type="ChEBI" id="CHEBI:29105"/>
    </cofactor>
    <text evidence="12">Binds 1 zinc ion.</text>
</comment>
<evidence type="ECO:0000256" key="1">
    <source>
        <dbReference type="ARBA" id="ARBA00002151"/>
    </source>
</evidence>
<dbReference type="InterPro" id="IPR050765">
    <property type="entry name" value="Riboflavin_Biosynth_HTPR"/>
</dbReference>
<evidence type="ECO:0000256" key="4">
    <source>
        <dbReference type="ARBA" id="ARBA00005259"/>
    </source>
</evidence>
<evidence type="ECO:0000256" key="7">
    <source>
        <dbReference type="ARBA" id="ARBA00022723"/>
    </source>
</evidence>
<comment type="catalytic activity">
    <reaction evidence="12">
        <text>5-amino-6-(5-phospho-D-ribitylamino)uracil + NADP(+) = 5-amino-6-(5-phospho-D-ribosylamino)uracil + NADPH + H(+)</text>
        <dbReference type="Rhea" id="RHEA:17845"/>
        <dbReference type="ChEBI" id="CHEBI:15378"/>
        <dbReference type="ChEBI" id="CHEBI:57783"/>
        <dbReference type="ChEBI" id="CHEBI:58349"/>
        <dbReference type="ChEBI" id="CHEBI:58421"/>
        <dbReference type="ChEBI" id="CHEBI:58453"/>
        <dbReference type="EC" id="1.1.1.193"/>
    </reaction>
</comment>
<dbReference type="SUPFAM" id="SSF53927">
    <property type="entry name" value="Cytidine deaminase-like"/>
    <property type="match status" value="1"/>
</dbReference>
<accession>A0ABP8LXG7</accession>
<dbReference type="EMBL" id="BAABEY010000018">
    <property type="protein sequence ID" value="GAA4438074.1"/>
    <property type="molecule type" value="Genomic_DNA"/>
</dbReference>
<keyword evidence="7 12" id="KW-0479">Metal-binding</keyword>
<evidence type="ECO:0000256" key="12">
    <source>
        <dbReference type="PIRNR" id="PIRNR006769"/>
    </source>
</evidence>
<dbReference type="Pfam" id="PF00383">
    <property type="entry name" value="dCMP_cyt_deam_1"/>
    <property type="match status" value="1"/>
</dbReference>
<evidence type="ECO:0000256" key="3">
    <source>
        <dbReference type="ARBA" id="ARBA00004910"/>
    </source>
</evidence>
<dbReference type="NCBIfam" id="TIGR00326">
    <property type="entry name" value="eubact_ribD"/>
    <property type="match status" value="1"/>
</dbReference>
<dbReference type="InterPro" id="IPR004794">
    <property type="entry name" value="Eubact_RibD"/>
</dbReference>
<evidence type="ECO:0000256" key="10">
    <source>
        <dbReference type="ARBA" id="ARBA00023002"/>
    </source>
</evidence>
<keyword evidence="9 12" id="KW-0521">NADP</keyword>
<gene>
    <name evidence="14" type="primary">ribD</name>
    <name evidence="14" type="ORF">GCM10023091_18170</name>
</gene>
<comment type="function">
    <text evidence="1 12">Converts 2,5-diamino-6-(ribosylamino)-4(3h)-pyrimidinone 5'-phosphate into 5-amino-6-(ribosylamino)-2,4(1h,3h)-pyrimidinedione 5'-phosphate.</text>
</comment>
<dbReference type="Gene3D" id="3.40.140.10">
    <property type="entry name" value="Cytidine Deaminase, domain 2"/>
    <property type="match status" value="1"/>
</dbReference>
<dbReference type="PIRSF" id="PIRSF006769">
    <property type="entry name" value="RibD"/>
    <property type="match status" value="1"/>
</dbReference>
<dbReference type="CDD" id="cd01284">
    <property type="entry name" value="Riboflavin_deaminase-reductase"/>
    <property type="match status" value="1"/>
</dbReference>
<keyword evidence="8 12" id="KW-0862">Zinc</keyword>
<comment type="similarity">
    <text evidence="4 12">In the N-terminal section; belongs to the cytidine and deoxycytidylate deaminase family.</text>
</comment>
<dbReference type="Proteomes" id="UP001501508">
    <property type="component" value="Unassembled WGS sequence"/>
</dbReference>
<keyword evidence="11" id="KW-0511">Multifunctional enzyme</keyword>
<dbReference type="EC" id="1.1.1.193" evidence="12"/>
<comment type="pathway">
    <text evidence="3 12">Cofactor biosynthesis; riboflavin biosynthesis; 5-amino-6-(D-ribitylamino)uracil from GTP: step 3/4.</text>
</comment>
<evidence type="ECO:0000313" key="15">
    <source>
        <dbReference type="Proteomes" id="UP001501508"/>
    </source>
</evidence>
<dbReference type="InterPro" id="IPR024072">
    <property type="entry name" value="DHFR-like_dom_sf"/>
</dbReference>
<organism evidence="14 15">
    <name type="scientific">Ravibacter arvi</name>
    <dbReference type="NCBI Taxonomy" id="2051041"/>
    <lineage>
        <taxon>Bacteria</taxon>
        <taxon>Pseudomonadati</taxon>
        <taxon>Bacteroidota</taxon>
        <taxon>Cytophagia</taxon>
        <taxon>Cytophagales</taxon>
        <taxon>Spirosomataceae</taxon>
        <taxon>Ravibacter</taxon>
    </lineage>
</organism>
<reference evidence="15" key="1">
    <citation type="journal article" date="2019" name="Int. J. Syst. Evol. Microbiol.">
        <title>The Global Catalogue of Microorganisms (GCM) 10K type strain sequencing project: providing services to taxonomists for standard genome sequencing and annotation.</title>
        <authorList>
            <consortium name="The Broad Institute Genomics Platform"/>
            <consortium name="The Broad Institute Genome Sequencing Center for Infectious Disease"/>
            <person name="Wu L."/>
            <person name="Ma J."/>
        </authorList>
    </citation>
    <scope>NUCLEOTIDE SEQUENCE [LARGE SCALE GENOMIC DNA]</scope>
    <source>
        <strain evidence="15">JCM 31920</strain>
    </source>
</reference>
<proteinExistence type="inferred from homology"/>
<evidence type="ECO:0000256" key="8">
    <source>
        <dbReference type="ARBA" id="ARBA00022833"/>
    </source>
</evidence>
<dbReference type="Gene3D" id="3.40.430.10">
    <property type="entry name" value="Dihydrofolate Reductase, subunit A"/>
    <property type="match status" value="1"/>
</dbReference>
<dbReference type="Pfam" id="PF01872">
    <property type="entry name" value="RibD_C"/>
    <property type="match status" value="1"/>
</dbReference>